<evidence type="ECO:0000259" key="1">
    <source>
        <dbReference type="Pfam" id="PF12697"/>
    </source>
</evidence>
<dbReference type="InterPro" id="IPR000073">
    <property type="entry name" value="AB_hydrolase_1"/>
</dbReference>
<dbReference type="Proteomes" id="UP000005953">
    <property type="component" value="Unassembled WGS sequence"/>
</dbReference>
<dbReference type="EMBL" id="AAOE01000001">
    <property type="protein sequence ID" value="EAR11322.1"/>
    <property type="molecule type" value="Genomic_DNA"/>
</dbReference>
<organism evidence="2 3">
    <name type="scientific">Reinekea blandensis MED297</name>
    <dbReference type="NCBI Taxonomy" id="314283"/>
    <lineage>
        <taxon>Bacteria</taxon>
        <taxon>Pseudomonadati</taxon>
        <taxon>Pseudomonadota</taxon>
        <taxon>Gammaproteobacteria</taxon>
        <taxon>Oceanospirillales</taxon>
        <taxon>Saccharospirillaceae</taxon>
        <taxon>Reinekea</taxon>
    </lineage>
</organism>
<dbReference type="GO" id="GO:0016020">
    <property type="term" value="C:membrane"/>
    <property type="evidence" value="ECO:0007669"/>
    <property type="project" value="TreeGrafter"/>
</dbReference>
<gene>
    <name evidence="2" type="ORF">MED297_20582</name>
</gene>
<feature type="domain" description="AB hydrolase-1" evidence="1">
    <location>
        <begin position="48"/>
        <end position="281"/>
    </location>
</feature>
<keyword evidence="3" id="KW-1185">Reference proteome</keyword>
<dbReference type="HOGENOM" id="CLU_020336_13_9_6"/>
<accession>A4B9M1</accession>
<evidence type="ECO:0000313" key="3">
    <source>
        <dbReference type="Proteomes" id="UP000005953"/>
    </source>
</evidence>
<comment type="caution">
    <text evidence="2">The sequence shown here is derived from an EMBL/GenBank/DDBJ whole genome shotgun (WGS) entry which is preliminary data.</text>
</comment>
<dbReference type="Pfam" id="PF12697">
    <property type="entry name" value="Abhydrolase_6"/>
    <property type="match status" value="1"/>
</dbReference>
<evidence type="ECO:0000313" key="2">
    <source>
        <dbReference type="EMBL" id="EAR11322.1"/>
    </source>
</evidence>
<dbReference type="STRING" id="314283.MED297_20582"/>
<proteinExistence type="predicted"/>
<reference evidence="2 3" key="1">
    <citation type="submission" date="2006-02" db="EMBL/GenBank/DDBJ databases">
        <authorList>
            <person name="Pinhassi J."/>
            <person name="Pedros-Alio C."/>
            <person name="Ferriera S."/>
            <person name="Johnson J."/>
            <person name="Kravitz S."/>
            <person name="Halpern A."/>
            <person name="Remington K."/>
            <person name="Beeson K."/>
            <person name="Tran B."/>
            <person name="Rogers Y.-H."/>
            <person name="Friedman R."/>
            <person name="Venter J.C."/>
        </authorList>
    </citation>
    <scope>NUCLEOTIDE SEQUENCE [LARGE SCALE GENOMIC DNA]</scope>
    <source>
        <strain evidence="2 3">MED297</strain>
    </source>
</reference>
<dbReference type="RefSeq" id="WP_008044899.1">
    <property type="nucleotide sequence ID" value="NZ_CH724151.1"/>
</dbReference>
<dbReference type="PANTHER" id="PTHR43798">
    <property type="entry name" value="MONOACYLGLYCEROL LIPASE"/>
    <property type="match status" value="1"/>
</dbReference>
<dbReference type="InterPro" id="IPR029058">
    <property type="entry name" value="AB_hydrolase_fold"/>
</dbReference>
<dbReference type="PANTHER" id="PTHR43798:SF33">
    <property type="entry name" value="HYDROLASE, PUTATIVE (AFU_ORTHOLOGUE AFUA_2G14860)-RELATED"/>
    <property type="match status" value="1"/>
</dbReference>
<protein>
    <recommendedName>
        <fullName evidence="1">AB hydrolase-1 domain-containing protein</fullName>
    </recommendedName>
</protein>
<dbReference type="InterPro" id="IPR050266">
    <property type="entry name" value="AB_hydrolase_sf"/>
</dbReference>
<name>A4B9M1_9GAMM</name>
<dbReference type="AlphaFoldDB" id="A4B9M1"/>
<sequence>MYTVKDRSFLLKNHLKSVLGATTLQSMEVRGRTWRWLSAGDTRAREAVVLLHGLAMSKNHWRSVLSSLGKDHYVIAPDIPGLRLDQPVATPQSGFSGIARELCDFFSVAVGRPVHLVGHSMAAALSLGLAMRMTVPVQSITLVSLADSCFTEKLSHTLNFERMSDFIQNMTEDQHLTYVREMFHQPPIGLPLMARSNWTSFNRHRERCVNLLHAMEAELSYVEAYGQSLDIPMLIIGGREDPWYDLTRHSNFYDRPRVTRVEMEGCKHLPFIERPREFAAALHNFVGKAQQWRPGA</sequence>
<dbReference type="SUPFAM" id="SSF53474">
    <property type="entry name" value="alpha/beta-Hydrolases"/>
    <property type="match status" value="1"/>
</dbReference>
<dbReference type="Gene3D" id="3.40.50.1820">
    <property type="entry name" value="alpha/beta hydrolase"/>
    <property type="match status" value="1"/>
</dbReference>
<dbReference type="ESTHER" id="9gamm-a4b9m1">
    <property type="family name" value="AlphaBeta_hydrolase"/>
</dbReference>
<dbReference type="OrthoDB" id="9780765at2"/>
<dbReference type="PRINTS" id="PR00111">
    <property type="entry name" value="ABHYDROLASE"/>
</dbReference>